<feature type="transmembrane region" description="Helical" evidence="6">
    <location>
        <begin position="92"/>
        <end position="113"/>
    </location>
</feature>
<dbReference type="GO" id="GO:0022904">
    <property type="term" value="P:respiratory electron transport chain"/>
    <property type="evidence" value="ECO:0007669"/>
    <property type="project" value="InterPro"/>
</dbReference>
<dbReference type="PANTHER" id="PTHR30485">
    <property type="entry name" value="NI/FE-HYDROGENASE 1 B-TYPE CYTOCHROME SUBUNIT"/>
    <property type="match status" value="1"/>
</dbReference>
<dbReference type="InterPro" id="IPR011577">
    <property type="entry name" value="Cyt_b561_bac/Ni-Hgenase"/>
</dbReference>
<feature type="domain" description="Cytochrome b561 bacterial/Ni-hydrogenase" evidence="7">
    <location>
        <begin position="3"/>
        <end position="175"/>
    </location>
</feature>
<dbReference type="GO" id="GO:0020037">
    <property type="term" value="F:heme binding"/>
    <property type="evidence" value="ECO:0007669"/>
    <property type="project" value="TreeGrafter"/>
</dbReference>
<dbReference type="PANTHER" id="PTHR30485:SF2">
    <property type="entry name" value="BLL0597 PROTEIN"/>
    <property type="match status" value="1"/>
</dbReference>
<evidence type="ECO:0000313" key="8">
    <source>
        <dbReference type="EMBL" id="MCY0964826.1"/>
    </source>
</evidence>
<name>A0A9X3ECW0_9GAMM</name>
<evidence type="ECO:0000256" key="3">
    <source>
        <dbReference type="ARBA" id="ARBA00022692"/>
    </source>
</evidence>
<dbReference type="InterPro" id="IPR016174">
    <property type="entry name" value="Di-haem_cyt_TM"/>
</dbReference>
<sequence>MKVWDSYIRVYHWLQVGLLGGLWWSAEVGEMEWHLRLAAVLGALWLSRLFWGVAGSETARFCSFVKGPAAVTAFARGMLTGKSGHSVGHNPLGALMVLALLLVIGLQFVSGLFSSDEIFTEGPLVAHVSDETVELLSQYHHLNFNILLGLVVLHVLAVVIHARRGERLVPAMVTGKRPDLQGLVAPQLRSVWPAWLVFGVTSAGLHYWIG</sequence>
<dbReference type="GO" id="GO:0009055">
    <property type="term" value="F:electron transfer activity"/>
    <property type="evidence" value="ECO:0007669"/>
    <property type="project" value="InterPro"/>
</dbReference>
<organism evidence="8 9">
    <name type="scientific">Parathalassolituus penaei</name>
    <dbReference type="NCBI Taxonomy" id="2997323"/>
    <lineage>
        <taxon>Bacteria</taxon>
        <taxon>Pseudomonadati</taxon>
        <taxon>Pseudomonadota</taxon>
        <taxon>Gammaproteobacteria</taxon>
        <taxon>Oceanospirillales</taxon>
        <taxon>Oceanospirillaceae</taxon>
        <taxon>Parathalassolituus</taxon>
    </lineage>
</organism>
<accession>A0A9X3ECW0</accession>
<dbReference type="Proteomes" id="UP001150830">
    <property type="component" value="Unassembled WGS sequence"/>
</dbReference>
<dbReference type="InterPro" id="IPR051542">
    <property type="entry name" value="Hydrogenase_cytochrome"/>
</dbReference>
<evidence type="ECO:0000256" key="1">
    <source>
        <dbReference type="ARBA" id="ARBA00004651"/>
    </source>
</evidence>
<keyword evidence="9" id="KW-1185">Reference proteome</keyword>
<reference evidence="8" key="1">
    <citation type="submission" date="2022-11" db="EMBL/GenBank/DDBJ databases">
        <title>Parathalassolutuus dongxingensis gen. nov., sp. nov., a novel member of family Oceanospirillaceae isolated from a coastal shrimp pond in Guangxi, China.</title>
        <authorList>
            <person name="Chen H."/>
        </authorList>
    </citation>
    <scope>NUCLEOTIDE SEQUENCE</scope>
    <source>
        <strain evidence="8">G-43</strain>
    </source>
</reference>
<evidence type="ECO:0000259" key="7">
    <source>
        <dbReference type="Pfam" id="PF01292"/>
    </source>
</evidence>
<dbReference type="SUPFAM" id="SSF81342">
    <property type="entry name" value="Transmembrane di-heme cytochromes"/>
    <property type="match status" value="1"/>
</dbReference>
<keyword evidence="5 6" id="KW-0472">Membrane</keyword>
<feature type="transmembrane region" description="Helical" evidence="6">
    <location>
        <begin position="142"/>
        <end position="162"/>
    </location>
</feature>
<dbReference type="Pfam" id="PF01292">
    <property type="entry name" value="Ni_hydr_CYTB"/>
    <property type="match status" value="1"/>
</dbReference>
<evidence type="ECO:0000256" key="4">
    <source>
        <dbReference type="ARBA" id="ARBA00022989"/>
    </source>
</evidence>
<comment type="subcellular location">
    <subcellularLocation>
        <location evidence="1">Cell membrane</location>
        <topology evidence="1">Multi-pass membrane protein</topology>
    </subcellularLocation>
</comment>
<evidence type="ECO:0000256" key="2">
    <source>
        <dbReference type="ARBA" id="ARBA00022475"/>
    </source>
</evidence>
<comment type="caution">
    <text evidence="8">The sequence shown here is derived from an EMBL/GenBank/DDBJ whole genome shotgun (WGS) entry which is preliminary data.</text>
</comment>
<dbReference type="EMBL" id="JAPNOA010000019">
    <property type="protein sequence ID" value="MCY0964826.1"/>
    <property type="molecule type" value="Genomic_DNA"/>
</dbReference>
<evidence type="ECO:0000256" key="5">
    <source>
        <dbReference type="ARBA" id="ARBA00023136"/>
    </source>
</evidence>
<dbReference type="GO" id="GO:0005886">
    <property type="term" value="C:plasma membrane"/>
    <property type="evidence" value="ECO:0007669"/>
    <property type="project" value="UniProtKB-SubCell"/>
</dbReference>
<evidence type="ECO:0000256" key="6">
    <source>
        <dbReference type="SAM" id="Phobius"/>
    </source>
</evidence>
<evidence type="ECO:0000313" key="9">
    <source>
        <dbReference type="Proteomes" id="UP001150830"/>
    </source>
</evidence>
<dbReference type="RefSeq" id="WP_283173043.1">
    <property type="nucleotide sequence ID" value="NZ_JAPNOA010000019.1"/>
</dbReference>
<gene>
    <name evidence="8" type="ORF">OUO13_06480</name>
</gene>
<keyword evidence="3 6" id="KW-0812">Transmembrane</keyword>
<protein>
    <submittedName>
        <fullName evidence="8">Cytochrome b/b6 domain-containing protein</fullName>
    </submittedName>
</protein>
<dbReference type="Gene3D" id="1.20.950.20">
    <property type="entry name" value="Transmembrane di-heme cytochromes, Chain C"/>
    <property type="match status" value="1"/>
</dbReference>
<proteinExistence type="predicted"/>
<keyword evidence="4 6" id="KW-1133">Transmembrane helix</keyword>
<keyword evidence="2" id="KW-1003">Cell membrane</keyword>
<dbReference type="AlphaFoldDB" id="A0A9X3ECW0"/>